<evidence type="ECO:0000256" key="3">
    <source>
        <dbReference type="SAM" id="Coils"/>
    </source>
</evidence>
<organism evidence="5 6">
    <name type="scientific">Artemisia annua</name>
    <name type="common">Sweet wormwood</name>
    <dbReference type="NCBI Taxonomy" id="35608"/>
    <lineage>
        <taxon>Eukaryota</taxon>
        <taxon>Viridiplantae</taxon>
        <taxon>Streptophyta</taxon>
        <taxon>Embryophyta</taxon>
        <taxon>Tracheophyta</taxon>
        <taxon>Spermatophyta</taxon>
        <taxon>Magnoliopsida</taxon>
        <taxon>eudicotyledons</taxon>
        <taxon>Gunneridae</taxon>
        <taxon>Pentapetalae</taxon>
        <taxon>asterids</taxon>
        <taxon>campanulids</taxon>
        <taxon>Asterales</taxon>
        <taxon>Asteraceae</taxon>
        <taxon>Asteroideae</taxon>
        <taxon>Anthemideae</taxon>
        <taxon>Artemisiinae</taxon>
        <taxon>Artemisia</taxon>
    </lineage>
</organism>
<dbReference type="AlphaFoldDB" id="A0A2U1MTE3"/>
<evidence type="ECO:0000313" key="6">
    <source>
        <dbReference type="Proteomes" id="UP000245207"/>
    </source>
</evidence>
<feature type="coiled-coil region" evidence="3">
    <location>
        <begin position="240"/>
        <end position="274"/>
    </location>
</feature>
<dbReference type="PANTHER" id="PTHR34224">
    <property type="entry name" value="INTERACTOR OF CONSTITUTIVE ACTIVE ROPS 2, CHLOROPLASTIC-RELATED"/>
    <property type="match status" value="1"/>
</dbReference>
<gene>
    <name evidence="5" type="ORF">CTI12_AA343090</name>
</gene>
<evidence type="ECO:0000256" key="2">
    <source>
        <dbReference type="ARBA" id="ARBA00023054"/>
    </source>
</evidence>
<evidence type="ECO:0000313" key="5">
    <source>
        <dbReference type="EMBL" id="PWA64535.1"/>
    </source>
</evidence>
<name>A0A2U1MTE3_ARTAN</name>
<feature type="coiled-coil region" evidence="3">
    <location>
        <begin position="157"/>
        <end position="211"/>
    </location>
</feature>
<comment type="caution">
    <text evidence="5">The sequence shown here is derived from an EMBL/GenBank/DDBJ whole genome shotgun (WGS) entry which is preliminary data.</text>
</comment>
<comment type="similarity">
    <text evidence="1">Belongs to the ICR family.</text>
</comment>
<feature type="region of interest" description="Disordered" evidence="4">
    <location>
        <begin position="1"/>
        <end position="104"/>
    </location>
</feature>
<feature type="compositionally biased region" description="Basic and acidic residues" evidence="4">
    <location>
        <begin position="70"/>
        <end position="98"/>
    </location>
</feature>
<reference evidence="5 6" key="1">
    <citation type="journal article" date="2018" name="Mol. Plant">
        <title>The genome of Artemisia annua provides insight into the evolution of Asteraceae family and artemisinin biosynthesis.</title>
        <authorList>
            <person name="Shen Q."/>
            <person name="Zhang L."/>
            <person name="Liao Z."/>
            <person name="Wang S."/>
            <person name="Yan T."/>
            <person name="Shi P."/>
            <person name="Liu M."/>
            <person name="Fu X."/>
            <person name="Pan Q."/>
            <person name="Wang Y."/>
            <person name="Lv Z."/>
            <person name="Lu X."/>
            <person name="Zhang F."/>
            <person name="Jiang W."/>
            <person name="Ma Y."/>
            <person name="Chen M."/>
            <person name="Hao X."/>
            <person name="Li L."/>
            <person name="Tang Y."/>
            <person name="Lv G."/>
            <person name="Zhou Y."/>
            <person name="Sun X."/>
            <person name="Brodelius P.E."/>
            <person name="Rose J.K.C."/>
            <person name="Tang K."/>
        </authorList>
    </citation>
    <scope>NUCLEOTIDE SEQUENCE [LARGE SCALE GENOMIC DNA]</scope>
    <source>
        <strain evidence="6">cv. Huhao1</strain>
        <tissue evidence="5">Leaf</tissue>
    </source>
</reference>
<dbReference type="OrthoDB" id="1932291at2759"/>
<proteinExistence type="inferred from homology"/>
<feature type="compositionally biased region" description="Polar residues" evidence="4">
    <location>
        <begin position="23"/>
        <end position="36"/>
    </location>
</feature>
<dbReference type="STRING" id="35608.A0A2U1MTE3"/>
<dbReference type="Proteomes" id="UP000245207">
    <property type="component" value="Unassembled WGS sequence"/>
</dbReference>
<keyword evidence="6" id="KW-1185">Reference proteome</keyword>
<protein>
    <submittedName>
        <fullName evidence="5">Interactor of constitutive active ROP</fullName>
    </submittedName>
</protein>
<accession>A0A2U1MTE3</accession>
<keyword evidence="2 3" id="KW-0175">Coiled coil</keyword>
<sequence length="338" mass="37774">MQNPKTRGGSTGSAGRPKITGANRENVSSRSLTTKSPKAIDNRSPRGPTSEKKRVGKVPELETELAQLQEELKKTKKQLTESESCTKRAQKEAEEAKKQLAATSAKLDESQQQLDELWACEESRIQELRKISQDRDRAWESELKAVQKHHSMDSQALAAVLNENQKLKIRLRKLVEAEEANDEVVKLKLELSETVDLVQELKIELNESKESETRALELVSQIKSSMEKFENDEAGRVLELASALEAKAELENELRRLKVQMEQWRKAAEVAAEMVLGESGDGKFVEASDPFDFSVVSEKSNLPNPEDADDESSNKKTGNMLKKIGVMLKKGQKTGIFA</sequence>
<dbReference type="SUPFAM" id="SSF161270">
    <property type="entry name" value="PspA lactotransferrin-binding region"/>
    <property type="match status" value="1"/>
</dbReference>
<evidence type="ECO:0000256" key="1">
    <source>
        <dbReference type="ARBA" id="ARBA00009778"/>
    </source>
</evidence>
<evidence type="ECO:0000256" key="4">
    <source>
        <dbReference type="SAM" id="MobiDB-lite"/>
    </source>
</evidence>
<dbReference type="InterPro" id="IPR029688">
    <property type="entry name" value="ICR"/>
</dbReference>
<dbReference type="PANTHER" id="PTHR34224:SF17">
    <property type="entry name" value="INTERACTOR OF CONSTITUTIVE ACTIVE ROPS"/>
    <property type="match status" value="1"/>
</dbReference>
<feature type="region of interest" description="Disordered" evidence="4">
    <location>
        <begin position="295"/>
        <end position="320"/>
    </location>
</feature>
<dbReference type="EMBL" id="PKPP01004400">
    <property type="protein sequence ID" value="PWA64535.1"/>
    <property type="molecule type" value="Genomic_DNA"/>
</dbReference>
<feature type="compositionally biased region" description="Basic and acidic residues" evidence="4">
    <location>
        <begin position="38"/>
        <end position="60"/>
    </location>
</feature>